<dbReference type="FunFam" id="3.40.640.10:FF:000035">
    <property type="entry name" value="O-succinylhomoserine sulfhydrylase"/>
    <property type="match status" value="1"/>
</dbReference>
<keyword evidence="4 6" id="KW-0663">Pyridoxal phosphate</keyword>
<dbReference type="Proteomes" id="UP000236434">
    <property type="component" value="Unassembled WGS sequence"/>
</dbReference>
<evidence type="ECO:0000256" key="6">
    <source>
        <dbReference type="PIRSR" id="PIRSR001434-2"/>
    </source>
</evidence>
<organism evidence="8 9">
    <name type="scientific">Petrotoga olearia DSM 13574</name>
    <dbReference type="NCBI Taxonomy" id="1122955"/>
    <lineage>
        <taxon>Bacteria</taxon>
        <taxon>Thermotogati</taxon>
        <taxon>Thermotogota</taxon>
        <taxon>Thermotogae</taxon>
        <taxon>Petrotogales</taxon>
        <taxon>Petrotogaceae</taxon>
        <taxon>Petrotoga</taxon>
    </lineage>
</organism>
<dbReference type="NCBIfam" id="TIGR01326">
    <property type="entry name" value="OAH_OAS_sulfhy"/>
    <property type="match status" value="1"/>
</dbReference>
<keyword evidence="3 8" id="KW-0808">Transferase</keyword>
<dbReference type="PANTHER" id="PTHR43797:SF2">
    <property type="entry name" value="HOMOCYSTEINE_CYSTEINE SYNTHASE"/>
    <property type="match status" value="1"/>
</dbReference>
<evidence type="ECO:0000256" key="4">
    <source>
        <dbReference type="ARBA" id="ARBA00022898"/>
    </source>
</evidence>
<dbReference type="InterPro" id="IPR015421">
    <property type="entry name" value="PyrdxlP-dep_Trfase_major"/>
</dbReference>
<dbReference type="InterPro" id="IPR054542">
    <property type="entry name" value="Cys_met_metab_PP"/>
</dbReference>
<name>A0A2K1P469_9BACT</name>
<dbReference type="OrthoDB" id="9780685at2"/>
<dbReference type="GO" id="GO:0005737">
    <property type="term" value="C:cytoplasm"/>
    <property type="evidence" value="ECO:0007669"/>
    <property type="project" value="TreeGrafter"/>
</dbReference>
<dbReference type="PIRSF" id="PIRSF001434">
    <property type="entry name" value="CGS"/>
    <property type="match status" value="1"/>
</dbReference>
<dbReference type="AlphaFoldDB" id="A0A2K1P469"/>
<protein>
    <submittedName>
        <fullName evidence="8">O-acetylhomoserine aminocarboxypropyltransferase</fullName>
        <ecNumber evidence="8">2.5.1.49</ecNumber>
    </submittedName>
</protein>
<dbReference type="GO" id="GO:0006535">
    <property type="term" value="P:cysteine biosynthetic process from serine"/>
    <property type="evidence" value="ECO:0007669"/>
    <property type="project" value="TreeGrafter"/>
</dbReference>
<comment type="caution">
    <text evidence="8">The sequence shown here is derived from an EMBL/GenBank/DDBJ whole genome shotgun (WGS) entry which is preliminary data.</text>
</comment>
<dbReference type="EC" id="2.5.1.49" evidence="8"/>
<comment type="cofactor">
    <cofactor evidence="1 7">
        <name>pyridoxal 5'-phosphate</name>
        <dbReference type="ChEBI" id="CHEBI:597326"/>
    </cofactor>
</comment>
<dbReference type="GO" id="GO:0003961">
    <property type="term" value="F:O-acetylhomoserine aminocarboxypropyltransferase activity"/>
    <property type="evidence" value="ECO:0007669"/>
    <property type="project" value="UniProtKB-EC"/>
</dbReference>
<evidence type="ECO:0000256" key="3">
    <source>
        <dbReference type="ARBA" id="ARBA00022679"/>
    </source>
</evidence>
<dbReference type="Gene3D" id="3.40.640.10">
    <property type="entry name" value="Type I PLP-dependent aspartate aminotransferase-like (Major domain)"/>
    <property type="match status" value="1"/>
</dbReference>
<dbReference type="InterPro" id="IPR006235">
    <property type="entry name" value="OAc-hSer/O-AcSer_sulfhydrylase"/>
</dbReference>
<feature type="modified residue" description="N6-(pyridoxal phosphate)lysine" evidence="6">
    <location>
        <position position="209"/>
    </location>
</feature>
<sequence length="430" mass="47233">MEERNHNFDTLMVHAGYEKDPTTGANVVPIYQTSSYTFEDSAHALRLFNMEETGNIYTRIMNPTTDVLEKRVAALEGGVGALTTSSGQAAEAIAVLNIMKEGDEILTSSSLYGGTFTLFKNSLSRFGIKPVFFDVDDMNSLKNKINNKTKAVYVETIGNPELSVPEFEGISKIAHENGIPLIVDNTFATPYLCKPFEFGADIVVHSLTKYLNGHGNSIGGIIVDSGSFDWNNGKFSMLTEEDPAFHGISFYEKFGNAAYISKARFQWLRDLGASISPFNSFLTLQGIETLSLRMERHCSNAMKIAEFLSEDSRVSWVNYSGLKNHKTHENAVKYLKHGFGGILSFGVKGGVEAGKRFIEGLRIFSHVANVGDVRSLAVHPASTTHGQLSEEEQFASGVSPDMIRLSVGIEDIDDLIEDIDSALTKATKNH</sequence>
<comment type="similarity">
    <text evidence="2 7">Belongs to the trans-sulfuration enzymes family.</text>
</comment>
<evidence type="ECO:0000256" key="5">
    <source>
        <dbReference type="ARBA" id="ARBA00060553"/>
    </source>
</evidence>
<reference evidence="8 9" key="1">
    <citation type="submission" date="2013-12" db="EMBL/GenBank/DDBJ databases">
        <title>Comparative genomics of Petrotoga isolates.</title>
        <authorList>
            <person name="Nesbo C.L."/>
            <person name="Charchuk R."/>
            <person name="Chow K."/>
        </authorList>
    </citation>
    <scope>NUCLEOTIDE SEQUENCE [LARGE SCALE GENOMIC DNA]</scope>
    <source>
        <strain evidence="8 9">DSM 13574</strain>
    </source>
</reference>
<evidence type="ECO:0000256" key="1">
    <source>
        <dbReference type="ARBA" id="ARBA00001933"/>
    </source>
</evidence>
<dbReference type="RefSeq" id="WP_103066392.1">
    <property type="nucleotide sequence ID" value="NZ_AZRL01000004.1"/>
</dbReference>
<dbReference type="GO" id="GO:0030170">
    <property type="term" value="F:pyridoxal phosphate binding"/>
    <property type="evidence" value="ECO:0007669"/>
    <property type="project" value="InterPro"/>
</dbReference>
<dbReference type="PROSITE" id="PS00868">
    <property type="entry name" value="CYS_MET_METAB_PP"/>
    <property type="match status" value="1"/>
</dbReference>
<evidence type="ECO:0000313" key="8">
    <source>
        <dbReference type="EMBL" id="PNR97572.1"/>
    </source>
</evidence>
<dbReference type="GO" id="GO:0004124">
    <property type="term" value="F:cysteine synthase activity"/>
    <property type="evidence" value="ECO:0007669"/>
    <property type="project" value="TreeGrafter"/>
</dbReference>
<dbReference type="SUPFAM" id="SSF53383">
    <property type="entry name" value="PLP-dependent transferases"/>
    <property type="match status" value="1"/>
</dbReference>
<dbReference type="Gene3D" id="3.90.1150.10">
    <property type="entry name" value="Aspartate Aminotransferase, domain 1"/>
    <property type="match status" value="1"/>
</dbReference>
<dbReference type="CDD" id="cd00614">
    <property type="entry name" value="CGS_like"/>
    <property type="match status" value="1"/>
</dbReference>
<accession>A0A2K1P469</accession>
<evidence type="ECO:0000256" key="2">
    <source>
        <dbReference type="ARBA" id="ARBA00009077"/>
    </source>
</evidence>
<comment type="pathway">
    <text evidence="5">Amino-acid biosynthesis; L-methionine biosynthesis via de novo pathway; L-homocysteine from O-acetyl-L-homoserine: step 1/1.</text>
</comment>
<dbReference type="Pfam" id="PF01053">
    <property type="entry name" value="Cys_Met_Meta_PP"/>
    <property type="match status" value="1"/>
</dbReference>
<proteinExistence type="inferred from homology"/>
<evidence type="ECO:0000313" key="9">
    <source>
        <dbReference type="Proteomes" id="UP000236434"/>
    </source>
</evidence>
<dbReference type="PANTHER" id="PTHR43797">
    <property type="entry name" value="HOMOCYSTEINE/CYSTEINE SYNTHASE"/>
    <property type="match status" value="1"/>
</dbReference>
<gene>
    <name evidence="8" type="ORF">X929_02085</name>
</gene>
<dbReference type="InterPro" id="IPR015424">
    <property type="entry name" value="PyrdxlP-dep_Trfase"/>
</dbReference>
<evidence type="ECO:0000256" key="7">
    <source>
        <dbReference type="RuleBase" id="RU362118"/>
    </source>
</evidence>
<dbReference type="GO" id="GO:0071269">
    <property type="term" value="P:L-homocysteine biosynthetic process"/>
    <property type="evidence" value="ECO:0007669"/>
    <property type="project" value="TreeGrafter"/>
</dbReference>
<dbReference type="InterPro" id="IPR015422">
    <property type="entry name" value="PyrdxlP-dep_Trfase_small"/>
</dbReference>
<dbReference type="GO" id="GO:0019346">
    <property type="term" value="P:transsulfuration"/>
    <property type="evidence" value="ECO:0007669"/>
    <property type="project" value="InterPro"/>
</dbReference>
<dbReference type="EMBL" id="AZRL01000004">
    <property type="protein sequence ID" value="PNR97572.1"/>
    <property type="molecule type" value="Genomic_DNA"/>
</dbReference>
<dbReference type="InterPro" id="IPR000277">
    <property type="entry name" value="Cys/Met-Metab_PyrdxlP-dep_enz"/>
</dbReference>